<comment type="caution">
    <text evidence="2">The sequence shown here is derived from an EMBL/GenBank/DDBJ whole genome shotgun (WGS) entry which is preliminary data.</text>
</comment>
<dbReference type="OrthoDB" id="2652108at2"/>
<dbReference type="STRING" id="268407.PWYN_23845"/>
<protein>
    <submittedName>
        <fullName evidence="2">Uncharacterized protein</fullName>
    </submittedName>
</protein>
<dbReference type="AlphaFoldDB" id="A0A098M7U6"/>
<proteinExistence type="predicted"/>
<dbReference type="PROSITE" id="PS51257">
    <property type="entry name" value="PROKAR_LIPOPROTEIN"/>
    <property type="match status" value="1"/>
</dbReference>
<name>A0A098M7U6_9BACL</name>
<reference evidence="2 3" key="1">
    <citation type="submission" date="2014-08" db="EMBL/GenBank/DDBJ databases">
        <authorList>
            <person name="den Bakker H.C."/>
        </authorList>
    </citation>
    <scope>NUCLEOTIDE SEQUENCE [LARGE SCALE GENOMIC DNA]</scope>
    <source>
        <strain evidence="2 3">DSM 18334</strain>
    </source>
</reference>
<keyword evidence="3" id="KW-1185">Reference proteome</keyword>
<keyword evidence="1" id="KW-0732">Signal</keyword>
<sequence>MRQNYKPILAAVVLSMVLLAGCTQLPGKADTNLELIGENEVRLDLGAALQQDLGEAAASLEQTVEDSAIKLSEHIITKGISKKLSVAKEVGSSTVLSINNPVGTIEVKPASGNQIIVNTTIWFDNNSNHEADRQEIMDHAEVSIQLNGDKITASTHVKNNLKKDLWTWAQDKFDYSNFSIDYSIEVPESVDMYKITNNVGEVQLHDLQGTYHIVSNVGAVKISGATFNGKSTVESNTGSIHLDIADMKAKSSLKVKTDIGSISASLAKSLQCSLEIESELGVIKGAEDGKSEINGGGPLISLASSIGAITINN</sequence>
<dbReference type="EMBL" id="JQCR01000003">
    <property type="protein sequence ID" value="KGE17617.1"/>
    <property type="molecule type" value="Genomic_DNA"/>
</dbReference>
<evidence type="ECO:0000313" key="2">
    <source>
        <dbReference type="EMBL" id="KGE17617.1"/>
    </source>
</evidence>
<feature type="signal peptide" evidence="1">
    <location>
        <begin position="1"/>
        <end position="29"/>
    </location>
</feature>
<evidence type="ECO:0000256" key="1">
    <source>
        <dbReference type="SAM" id="SignalP"/>
    </source>
</evidence>
<accession>A0A098M7U6</accession>
<dbReference type="RefSeq" id="WP_036656703.1">
    <property type="nucleotide sequence ID" value="NZ_JQCR01000003.1"/>
</dbReference>
<dbReference type="Proteomes" id="UP000029734">
    <property type="component" value="Unassembled WGS sequence"/>
</dbReference>
<reference evidence="2 3" key="2">
    <citation type="submission" date="2014-10" db="EMBL/GenBank/DDBJ databases">
        <title>Comparative genomics of the Paenibacillus odorifer group.</title>
        <authorList>
            <person name="Tsai Y.-C."/>
            <person name="Martin N."/>
            <person name="Korlach J."/>
            <person name="Wiedmann M."/>
        </authorList>
    </citation>
    <scope>NUCLEOTIDE SEQUENCE [LARGE SCALE GENOMIC DNA]</scope>
    <source>
        <strain evidence="2 3">DSM 18334</strain>
    </source>
</reference>
<feature type="chain" id="PRO_5001937884" evidence="1">
    <location>
        <begin position="30"/>
        <end position="313"/>
    </location>
</feature>
<organism evidence="2 3">
    <name type="scientific">Paenibacillus wynnii</name>
    <dbReference type="NCBI Taxonomy" id="268407"/>
    <lineage>
        <taxon>Bacteria</taxon>
        <taxon>Bacillati</taxon>
        <taxon>Bacillota</taxon>
        <taxon>Bacilli</taxon>
        <taxon>Bacillales</taxon>
        <taxon>Paenibacillaceae</taxon>
        <taxon>Paenibacillus</taxon>
    </lineage>
</organism>
<gene>
    <name evidence="2" type="ORF">PWYN_23845</name>
</gene>
<evidence type="ECO:0000313" key="3">
    <source>
        <dbReference type="Proteomes" id="UP000029734"/>
    </source>
</evidence>
<dbReference type="eggNOG" id="ENOG502ZHIK">
    <property type="taxonomic scope" value="Bacteria"/>
</dbReference>